<feature type="domain" description="PucR C-terminal helix-turn-helix" evidence="3">
    <location>
        <begin position="551"/>
        <end position="609"/>
    </location>
</feature>
<feature type="domain" description="Purine catabolism PurC-like" evidence="2">
    <location>
        <begin position="31"/>
        <end position="149"/>
    </location>
</feature>
<dbReference type="Proteomes" id="UP000319210">
    <property type="component" value="Unassembled WGS sequence"/>
</dbReference>
<protein>
    <recommendedName>
        <fullName evidence="6">PucR family transcriptional regulator</fullName>
    </recommendedName>
</protein>
<feature type="compositionally biased region" description="Acidic residues" evidence="1">
    <location>
        <begin position="230"/>
        <end position="248"/>
    </location>
</feature>
<feature type="compositionally biased region" description="Low complexity" evidence="1">
    <location>
        <begin position="410"/>
        <end position="432"/>
    </location>
</feature>
<feature type="region of interest" description="Disordered" evidence="1">
    <location>
        <begin position="207"/>
        <end position="282"/>
    </location>
</feature>
<dbReference type="InterPro" id="IPR042070">
    <property type="entry name" value="PucR_C-HTH_sf"/>
</dbReference>
<feature type="compositionally biased region" description="Gly residues" evidence="1">
    <location>
        <begin position="207"/>
        <end position="229"/>
    </location>
</feature>
<evidence type="ECO:0000259" key="3">
    <source>
        <dbReference type="Pfam" id="PF13556"/>
    </source>
</evidence>
<comment type="caution">
    <text evidence="4">The sequence shown here is derived from an EMBL/GenBank/DDBJ whole genome shotgun (WGS) entry which is preliminary data.</text>
</comment>
<sequence>MDTVSSPAARGGGRERGAARDTDGMPVLLSDLVARPELQLTVVTGQERLDRPVHAAHVSELVRPGPWLHGGELLMTIGLVLPMTERACREYVADVAAAGTSALALGLGAELPYQAAPAPLRRATAEAGLPLLTVGGQVPFLAVTKAVFAARAAEQRAAVEAAFETHRRLTAAAASGRGLAPTLHAWARATGVRTLVTDPLGRVLAAGGDGDGGAGGPGGDGGDGVGVVDGEGDGDGEGEGEGDGDGVVDGDTPGRDDGDGRNGVGRDGAGRNHGGAGELPPGSVELVERVVAGGIRASARAPGLEVRPLGAGRLRGLLVLVGEVGAEARMLVSGLVSLLSLELERRHLAGEPERRHRAALLGRLLSPEVTAARARDVLAAAGLSASAVRAVTVGAATFDEGPATSGQDRAMPGTAPAASGPAPAASDGETAPPGELAAALALAVPGGLVRVRDGQVEAVVGEGLDIHRVLTRFAPGRPAGIGSPVPPHAAHTSLREASGLVEVSRGLGRPVEAGGGDSARLLLSLGERPALAGYADALLAPLETAAPSGDLVETLATWLDAGCSWDETSRRLGLHRHTVRNRLDKAMRLTGRRLDNADDRFDLWLAVRARRAAGDHTPGRG</sequence>
<dbReference type="PANTHER" id="PTHR33744:SF1">
    <property type="entry name" value="DNA-BINDING TRANSCRIPTIONAL ACTIVATOR ADER"/>
    <property type="match status" value="1"/>
</dbReference>
<evidence type="ECO:0008006" key="6">
    <source>
        <dbReference type="Google" id="ProtNLM"/>
    </source>
</evidence>
<evidence type="ECO:0000313" key="4">
    <source>
        <dbReference type="EMBL" id="GEB53774.1"/>
    </source>
</evidence>
<gene>
    <name evidence="4" type="ORF">SCA03_63250</name>
</gene>
<evidence type="ECO:0000256" key="1">
    <source>
        <dbReference type="SAM" id="MobiDB-lite"/>
    </source>
</evidence>
<dbReference type="InterPro" id="IPR012914">
    <property type="entry name" value="PucR_dom"/>
</dbReference>
<feature type="region of interest" description="Disordered" evidence="1">
    <location>
        <begin position="399"/>
        <end position="432"/>
    </location>
</feature>
<dbReference type="AlphaFoldDB" id="A0A4Y3R884"/>
<dbReference type="EMBL" id="BJMM01000063">
    <property type="protein sequence ID" value="GEB53774.1"/>
    <property type="molecule type" value="Genomic_DNA"/>
</dbReference>
<accession>A0A4Y3R884</accession>
<dbReference type="InterPro" id="IPR025736">
    <property type="entry name" value="PucR_C-HTH_dom"/>
</dbReference>
<feature type="compositionally biased region" description="Gly residues" evidence="1">
    <location>
        <begin position="261"/>
        <end position="277"/>
    </location>
</feature>
<name>A0A4Y3R884_STRCI</name>
<dbReference type="Pfam" id="PF13556">
    <property type="entry name" value="HTH_30"/>
    <property type="match status" value="1"/>
</dbReference>
<evidence type="ECO:0000313" key="5">
    <source>
        <dbReference type="Proteomes" id="UP000319210"/>
    </source>
</evidence>
<reference evidence="4 5" key="1">
    <citation type="submission" date="2019-06" db="EMBL/GenBank/DDBJ databases">
        <title>Whole genome shotgun sequence of Streptomyces cacaoi subsp. cacaoi NBRC 12748.</title>
        <authorList>
            <person name="Hosoyama A."/>
            <person name="Uohara A."/>
            <person name="Ohji S."/>
            <person name="Ichikawa N."/>
        </authorList>
    </citation>
    <scope>NUCLEOTIDE SEQUENCE [LARGE SCALE GENOMIC DNA]</scope>
    <source>
        <strain evidence="4 5">NBRC 12748</strain>
    </source>
</reference>
<feature type="compositionally biased region" description="Basic and acidic residues" evidence="1">
    <location>
        <begin position="12"/>
        <end position="22"/>
    </location>
</feature>
<organism evidence="4 5">
    <name type="scientific">Streptomyces cacaoi</name>
    <dbReference type="NCBI Taxonomy" id="1898"/>
    <lineage>
        <taxon>Bacteria</taxon>
        <taxon>Bacillati</taxon>
        <taxon>Actinomycetota</taxon>
        <taxon>Actinomycetes</taxon>
        <taxon>Kitasatosporales</taxon>
        <taxon>Streptomycetaceae</taxon>
        <taxon>Streptomyces</taxon>
    </lineage>
</organism>
<feature type="region of interest" description="Disordered" evidence="1">
    <location>
        <begin position="1"/>
        <end position="22"/>
    </location>
</feature>
<proteinExistence type="predicted"/>
<dbReference type="PANTHER" id="PTHR33744">
    <property type="entry name" value="CARBOHYDRATE DIACID REGULATOR"/>
    <property type="match status" value="1"/>
</dbReference>
<dbReference type="Pfam" id="PF07905">
    <property type="entry name" value="PucR"/>
    <property type="match status" value="1"/>
</dbReference>
<keyword evidence="5" id="KW-1185">Reference proteome</keyword>
<dbReference type="Gene3D" id="1.10.10.2840">
    <property type="entry name" value="PucR C-terminal helix-turn-helix domain"/>
    <property type="match status" value="1"/>
</dbReference>
<evidence type="ECO:0000259" key="2">
    <source>
        <dbReference type="Pfam" id="PF07905"/>
    </source>
</evidence>
<dbReference type="InterPro" id="IPR051448">
    <property type="entry name" value="CdaR-like_regulators"/>
</dbReference>